<evidence type="ECO:0000313" key="1">
    <source>
        <dbReference type="EMBL" id="MCS0583589.1"/>
    </source>
</evidence>
<organism evidence="1 2">
    <name type="scientific">Massilia pinisoli</name>
    <dbReference type="NCBI Taxonomy" id="1772194"/>
    <lineage>
        <taxon>Bacteria</taxon>
        <taxon>Pseudomonadati</taxon>
        <taxon>Pseudomonadota</taxon>
        <taxon>Betaproteobacteria</taxon>
        <taxon>Burkholderiales</taxon>
        <taxon>Oxalobacteraceae</taxon>
        <taxon>Telluria group</taxon>
        <taxon>Massilia</taxon>
    </lineage>
</organism>
<sequence length="48" mass="5563">MVYLLTFAALVIVARIAGPIRAHKDHDRELRQAEYEHRTAVYGDPDKR</sequence>
<accession>A0ABT1ZUP2</accession>
<reference evidence="1 2" key="1">
    <citation type="submission" date="2022-08" db="EMBL/GenBank/DDBJ databases">
        <title>Reclassification of Massilia species as members of the genera Telluria, Duganella, Pseudoduganella, Mokoshia gen. nov. and Zemynaea gen. nov. using orthogonal and non-orthogonal genome-based approaches.</title>
        <authorList>
            <person name="Bowman J.P."/>
        </authorList>
    </citation>
    <scope>NUCLEOTIDE SEQUENCE [LARGE SCALE GENOMIC DNA]</scope>
    <source>
        <strain evidence="1 2">JCM 31316</strain>
    </source>
</reference>
<proteinExistence type="predicted"/>
<comment type="caution">
    <text evidence="1">The sequence shown here is derived from an EMBL/GenBank/DDBJ whole genome shotgun (WGS) entry which is preliminary data.</text>
</comment>
<keyword evidence="2" id="KW-1185">Reference proteome</keyword>
<gene>
    <name evidence="1" type="ORF">NX784_18515</name>
</gene>
<evidence type="ECO:0000313" key="2">
    <source>
        <dbReference type="Proteomes" id="UP001204151"/>
    </source>
</evidence>
<protein>
    <submittedName>
        <fullName evidence="1">Uncharacterized protein</fullName>
    </submittedName>
</protein>
<name>A0ABT1ZUP2_9BURK</name>
<dbReference type="Proteomes" id="UP001204151">
    <property type="component" value="Unassembled WGS sequence"/>
</dbReference>
<dbReference type="RefSeq" id="WP_258818174.1">
    <property type="nucleotide sequence ID" value="NZ_JANUGW010000014.1"/>
</dbReference>
<dbReference type="EMBL" id="JANUGW010000014">
    <property type="protein sequence ID" value="MCS0583589.1"/>
    <property type="molecule type" value="Genomic_DNA"/>
</dbReference>